<sequence>MSRRLVAVTLAVVVQLGLVAVGVGPQLSARALGEEYRLRVAPVDPIDPFRGAYVALDYPDLPRPDEARLDQREVYVPLVEKDGVWVGRRPSAERPESGPYLACTAGWWDGGGCGIESWFLPQDEALEMERAVTGGDAVATVRIDRWGNAALVSVDAS</sequence>
<dbReference type="Pfam" id="PF14345">
    <property type="entry name" value="GDYXXLXY"/>
    <property type="match status" value="1"/>
</dbReference>
<dbReference type="EMBL" id="JACYXZ010000001">
    <property type="protein sequence ID" value="MBD8868403.1"/>
    <property type="molecule type" value="Genomic_DNA"/>
</dbReference>
<protein>
    <submittedName>
        <fullName evidence="1">GDYXXLXY domain-containing protein</fullName>
    </submittedName>
</protein>
<evidence type="ECO:0000313" key="1">
    <source>
        <dbReference type="EMBL" id="MBD8868403.1"/>
    </source>
</evidence>
<gene>
    <name evidence="1" type="ORF">IE331_02100</name>
</gene>
<keyword evidence="2" id="KW-1185">Reference proteome</keyword>
<evidence type="ECO:0000313" key="2">
    <source>
        <dbReference type="Proteomes" id="UP000616839"/>
    </source>
</evidence>
<dbReference type="RefSeq" id="WP_192140014.1">
    <property type="nucleotide sequence ID" value="NZ_JACYXZ010000001.1"/>
</dbReference>
<dbReference type="Proteomes" id="UP000616839">
    <property type="component" value="Unassembled WGS sequence"/>
</dbReference>
<dbReference type="InterPro" id="IPR025833">
    <property type="entry name" value="GDYXXLXY"/>
</dbReference>
<name>A0A927K413_9ACTN</name>
<proteinExistence type="predicted"/>
<organism evidence="1 2">
    <name type="scientific">Nocardioides donggukensis</name>
    <dbReference type="NCBI Taxonomy" id="2774019"/>
    <lineage>
        <taxon>Bacteria</taxon>
        <taxon>Bacillati</taxon>
        <taxon>Actinomycetota</taxon>
        <taxon>Actinomycetes</taxon>
        <taxon>Propionibacteriales</taxon>
        <taxon>Nocardioidaceae</taxon>
        <taxon>Nocardioides</taxon>
    </lineage>
</organism>
<comment type="caution">
    <text evidence="1">The sequence shown here is derived from an EMBL/GenBank/DDBJ whole genome shotgun (WGS) entry which is preliminary data.</text>
</comment>
<dbReference type="AlphaFoldDB" id="A0A927K413"/>
<reference evidence="1" key="1">
    <citation type="submission" date="2020-09" db="EMBL/GenBank/DDBJ databases">
        <title>Nocardioides sp. strain MJB4 16S ribosomal RNA gene Genome sequencing and assembly.</title>
        <authorList>
            <person name="Kim I."/>
        </authorList>
    </citation>
    <scope>NUCLEOTIDE SEQUENCE</scope>
    <source>
        <strain evidence="1">MJB4</strain>
    </source>
</reference>
<accession>A0A927K413</accession>